<keyword evidence="2" id="KW-1185">Reference proteome</keyword>
<sequence>MLKNFFKREFFNPVALCKSPELLPPLFHTYFYRVGKKLKLLSHPKNPFKDIQICSKDFNKIAYDLLGGGVNSPLMMGRYGYTECITMRDVLLFEKHILKSLRSVYMTLCKNAGFFPKNLQSQSEIYTELKKFTNIMQEATSNCDVFGTWSGGLSFEDYFIKSFCHSQAIITELDFFRPQIESTIPFSYAFKDTTVLVVHPFEETIKAQYQNRDKLFANKKVLPHFNLKTFKAIQTINEETDSRFKTWFEALDYMTQEINKIDFDIALIGCGAYGFPLASNIKKMGKIALHCGGATQLFFGIKGRRWEEEQKEIGLSFFNEFWVRPNKEEIIKNSSEIEGSCYW</sequence>
<gene>
    <name evidence="1" type="ORF">CQA62_05945</name>
</gene>
<evidence type="ECO:0000313" key="1">
    <source>
        <dbReference type="EMBL" id="RDU68643.1"/>
    </source>
</evidence>
<proteinExistence type="predicted"/>
<dbReference type="EMBL" id="NXLU01000008">
    <property type="protein sequence ID" value="RDU68643.1"/>
    <property type="molecule type" value="Genomic_DNA"/>
</dbReference>
<evidence type="ECO:0000313" key="2">
    <source>
        <dbReference type="Proteomes" id="UP000257067"/>
    </source>
</evidence>
<reference evidence="1 2" key="1">
    <citation type="submission" date="2018-04" db="EMBL/GenBank/DDBJ databases">
        <title>Novel Campyloabacter and Helicobacter Species and Strains.</title>
        <authorList>
            <person name="Mannion A.J."/>
            <person name="Shen Z."/>
            <person name="Fox J.G."/>
        </authorList>
    </citation>
    <scope>NUCLEOTIDE SEQUENCE [LARGE SCALE GENOMIC DNA]</scope>
    <source>
        <strain evidence="1 2">ATCC 700242</strain>
    </source>
</reference>
<dbReference type="RefSeq" id="WP_115585135.1">
    <property type="nucleotide sequence ID" value="NZ_NXLU01000008.1"/>
</dbReference>
<dbReference type="Proteomes" id="UP000257067">
    <property type="component" value="Unassembled WGS sequence"/>
</dbReference>
<accession>A0A3D8IUG9</accession>
<name>A0A3D8IUG9_9HELI</name>
<dbReference type="AlphaFoldDB" id="A0A3D8IUG9"/>
<protein>
    <submittedName>
        <fullName evidence="1">Uncharacterized protein</fullName>
    </submittedName>
</protein>
<organism evidence="1 2">
    <name type="scientific">Helicobacter cholecystus</name>
    <dbReference type="NCBI Taxonomy" id="45498"/>
    <lineage>
        <taxon>Bacteria</taxon>
        <taxon>Pseudomonadati</taxon>
        <taxon>Campylobacterota</taxon>
        <taxon>Epsilonproteobacteria</taxon>
        <taxon>Campylobacterales</taxon>
        <taxon>Helicobacteraceae</taxon>
        <taxon>Helicobacter</taxon>
    </lineage>
</organism>
<comment type="caution">
    <text evidence="1">The sequence shown here is derived from an EMBL/GenBank/DDBJ whole genome shotgun (WGS) entry which is preliminary data.</text>
</comment>